<evidence type="ECO:0000256" key="6">
    <source>
        <dbReference type="ARBA" id="ARBA00022892"/>
    </source>
</evidence>
<keyword evidence="4 10" id="KW-0677">Repeat</keyword>
<comment type="similarity">
    <text evidence="10">Belongs to the WD repeat SEC12 family.</text>
</comment>
<keyword evidence="3 10" id="KW-0812">Transmembrane</keyword>
<keyword evidence="8 10" id="KW-1133">Transmembrane helix</keyword>
<keyword evidence="5 10" id="KW-0256">Endoplasmic reticulum</keyword>
<evidence type="ECO:0000256" key="7">
    <source>
        <dbReference type="ARBA" id="ARBA00022927"/>
    </source>
</evidence>
<dbReference type="GO" id="GO:0003400">
    <property type="term" value="P:regulation of COPII vesicle coating"/>
    <property type="evidence" value="ECO:0007669"/>
    <property type="project" value="UniProtKB-UniRule"/>
</dbReference>
<comment type="function">
    <text evidence="10">Guanine nucleotide-exchange factor (GEF) required for the formation or budding of transport vesicles from the ER.</text>
</comment>
<keyword evidence="9 10" id="KW-0472">Membrane</keyword>
<keyword evidence="7 10" id="KW-0653">Protein transport</keyword>
<protein>
    <recommendedName>
        <fullName evidence="10">Guanine nucleotide-exchange factor SEC12</fullName>
    </recommendedName>
</protein>
<evidence type="ECO:0000256" key="1">
    <source>
        <dbReference type="ARBA" id="ARBA00022448"/>
    </source>
</evidence>
<evidence type="ECO:0000313" key="11">
    <source>
        <dbReference type="EMBL" id="RKF73519.1"/>
    </source>
</evidence>
<dbReference type="InterPro" id="IPR015943">
    <property type="entry name" value="WD40/YVTN_repeat-like_dom_sf"/>
</dbReference>
<organism evidence="11 12">
    <name type="scientific">Golovinomyces cichoracearum</name>
    <dbReference type="NCBI Taxonomy" id="62708"/>
    <lineage>
        <taxon>Eukaryota</taxon>
        <taxon>Fungi</taxon>
        <taxon>Dikarya</taxon>
        <taxon>Ascomycota</taxon>
        <taxon>Pezizomycotina</taxon>
        <taxon>Leotiomycetes</taxon>
        <taxon>Erysiphales</taxon>
        <taxon>Erysiphaceae</taxon>
        <taxon>Golovinomyces</taxon>
    </lineage>
</organism>
<dbReference type="GO" id="GO:0015031">
    <property type="term" value="P:protein transport"/>
    <property type="evidence" value="ECO:0007669"/>
    <property type="project" value="UniProtKB-KW"/>
</dbReference>
<keyword evidence="2 10" id="KW-0853">WD repeat</keyword>
<evidence type="ECO:0000256" key="5">
    <source>
        <dbReference type="ARBA" id="ARBA00022824"/>
    </source>
</evidence>
<sequence>MTPTSVKAKITLNFPVYTCDFDPLDPSTLIVGGGGGASKTGIGNNIAVLNTSNAEELVIAAEIELSRDEDNPTSLAVGQNHLVFAGVNSSPKEIEEGRNLHFRVFEIKKTAGHEIKKKTNEKSTQLKIEERLRCSLFKEIEKNSYQRITRLARAYPGDECQLGVVTTGLAQIHEIVLFETAGCYPPSVRETIEIDKEAVDIDLFQTSERVFQIAHCNEYAIYLKKITFEKEDETSKCIYLVPTTRSNQKLKFPSLRAIRWITKDHIIILTNLHGNSGVTLQLITVPPLGEDQCRVIQSIQLPRRLTKATGLCVVDLTPREKLSDKQNSTQFVIAVAGHDRSLFLFTIDMKLKAGVPTLSKINTFCTFKNVHPLQMTNLAFSRSLPPKNPTKSRTEPPLLRLASVGISNTVVVHTIPLFPIDSSTENNQGKDRHYVVALPSRIKNKGVFMSISILVILLIAVSIQAILEIKGSVTTYLGARTRVPTRWQEALGLKVVRLYNQDVN</sequence>
<evidence type="ECO:0000313" key="12">
    <source>
        <dbReference type="Proteomes" id="UP000285326"/>
    </source>
</evidence>
<keyword evidence="1 10" id="KW-0813">Transport</keyword>
<keyword evidence="6" id="KW-0931">ER-Golgi transport</keyword>
<reference evidence="11 12" key="1">
    <citation type="journal article" date="2018" name="BMC Genomics">
        <title>Comparative genome analyses reveal sequence features reflecting distinct modes of host-adaptation between dicot and monocot powdery mildew.</title>
        <authorList>
            <person name="Wu Y."/>
            <person name="Ma X."/>
            <person name="Pan Z."/>
            <person name="Kale S.D."/>
            <person name="Song Y."/>
            <person name="King H."/>
            <person name="Zhang Q."/>
            <person name="Presley C."/>
            <person name="Deng X."/>
            <person name="Wei C.I."/>
            <person name="Xiao S."/>
        </authorList>
    </citation>
    <scope>NUCLEOTIDE SEQUENCE [LARGE SCALE GENOMIC DNA]</scope>
    <source>
        <strain evidence="11">UMSG1</strain>
    </source>
</reference>
<evidence type="ECO:0000256" key="8">
    <source>
        <dbReference type="ARBA" id="ARBA00022989"/>
    </source>
</evidence>
<proteinExistence type="inferred from homology"/>
<dbReference type="Gene3D" id="2.130.10.10">
    <property type="entry name" value="YVTN repeat-like/Quinoprotein amine dehydrogenase"/>
    <property type="match status" value="1"/>
</dbReference>
<dbReference type="EMBL" id="MCBS01024397">
    <property type="protein sequence ID" value="RKF73519.1"/>
    <property type="molecule type" value="Genomic_DNA"/>
</dbReference>
<dbReference type="GO" id="GO:0005789">
    <property type="term" value="C:endoplasmic reticulum membrane"/>
    <property type="evidence" value="ECO:0007669"/>
    <property type="project" value="UniProtKB-SubCell"/>
</dbReference>
<evidence type="ECO:0000256" key="3">
    <source>
        <dbReference type="ARBA" id="ARBA00022692"/>
    </source>
</evidence>
<evidence type="ECO:0000256" key="9">
    <source>
        <dbReference type="ARBA" id="ARBA00023136"/>
    </source>
</evidence>
<dbReference type="GO" id="GO:0000139">
    <property type="term" value="C:Golgi membrane"/>
    <property type="evidence" value="ECO:0007669"/>
    <property type="project" value="UniProtKB-SubCell"/>
</dbReference>
<feature type="transmembrane region" description="Helical" evidence="10">
    <location>
        <begin position="447"/>
        <end position="467"/>
    </location>
</feature>
<comment type="caution">
    <text evidence="11">The sequence shown here is derived from an EMBL/GenBank/DDBJ whole genome shotgun (WGS) entry which is preliminary data.</text>
</comment>
<gene>
    <name evidence="11" type="ORF">GcM1_243005</name>
</gene>
<dbReference type="GO" id="GO:0006888">
    <property type="term" value="P:endoplasmic reticulum to Golgi vesicle-mediated transport"/>
    <property type="evidence" value="ECO:0007669"/>
    <property type="project" value="UniProtKB-UniRule"/>
</dbReference>
<accession>A0A420IG67</accession>
<dbReference type="GO" id="GO:0005085">
    <property type="term" value="F:guanyl-nucleotide exchange factor activity"/>
    <property type="evidence" value="ECO:0007669"/>
    <property type="project" value="InterPro"/>
</dbReference>
<dbReference type="InterPro" id="IPR045260">
    <property type="entry name" value="Sec12-like"/>
</dbReference>
<comment type="subcellular location">
    <subcellularLocation>
        <location evidence="10">Endoplasmic reticulum membrane</location>
        <topology evidence="10">Single-pass type II membrane protein</topology>
    </subcellularLocation>
    <subcellularLocation>
        <location evidence="10">Golgi apparatus membrane</location>
        <topology evidence="10">Single-pass type II membrane protein</topology>
    </subcellularLocation>
</comment>
<dbReference type="PANTHER" id="PTHR23284:SF0">
    <property type="entry name" value="PROLACTIN REGULATORY ELEMENT-BINDING PROTEIN"/>
    <property type="match status" value="1"/>
</dbReference>
<name>A0A420IG67_9PEZI</name>
<evidence type="ECO:0000256" key="10">
    <source>
        <dbReference type="RuleBase" id="RU369019"/>
    </source>
</evidence>
<evidence type="ECO:0000256" key="2">
    <source>
        <dbReference type="ARBA" id="ARBA00022574"/>
    </source>
</evidence>
<evidence type="ECO:0000256" key="4">
    <source>
        <dbReference type="ARBA" id="ARBA00022737"/>
    </source>
</evidence>
<dbReference type="AlphaFoldDB" id="A0A420IG67"/>
<dbReference type="Proteomes" id="UP000285326">
    <property type="component" value="Unassembled WGS sequence"/>
</dbReference>
<dbReference type="PANTHER" id="PTHR23284">
    <property type="entry name" value="PROLACTIN REGULATORY ELEMENT BINDING PROTEIN"/>
    <property type="match status" value="1"/>
</dbReference>